<dbReference type="InterPro" id="IPR033136">
    <property type="entry name" value="DNA_ligase_CS"/>
</dbReference>
<evidence type="ECO:0000313" key="16">
    <source>
        <dbReference type="Proteomes" id="UP000244817"/>
    </source>
</evidence>
<dbReference type="Pfam" id="PF03119">
    <property type="entry name" value="DNA_ligase_ZBD"/>
    <property type="match status" value="1"/>
</dbReference>
<dbReference type="FunFam" id="3.30.470.30:FF:000001">
    <property type="entry name" value="DNA ligase"/>
    <property type="match status" value="1"/>
</dbReference>
<evidence type="ECO:0000313" key="15">
    <source>
        <dbReference type="EMBL" id="PVA06058.1"/>
    </source>
</evidence>
<dbReference type="InterPro" id="IPR013840">
    <property type="entry name" value="DNAligase_N"/>
</dbReference>
<dbReference type="GO" id="GO:0006281">
    <property type="term" value="P:DNA repair"/>
    <property type="evidence" value="ECO:0007669"/>
    <property type="project" value="UniProtKB-KW"/>
</dbReference>
<feature type="binding site" evidence="12">
    <location>
        <position position="124"/>
    </location>
    <ligand>
        <name>NAD(+)</name>
        <dbReference type="ChEBI" id="CHEBI:57540"/>
    </ligand>
</feature>
<dbReference type="GO" id="GO:0005829">
    <property type="term" value="C:cytosol"/>
    <property type="evidence" value="ECO:0007669"/>
    <property type="project" value="TreeGrafter"/>
</dbReference>
<evidence type="ECO:0000256" key="13">
    <source>
        <dbReference type="RuleBase" id="RU000618"/>
    </source>
</evidence>
<keyword evidence="16" id="KW-1185">Reference proteome</keyword>
<dbReference type="SMART" id="SM00532">
    <property type="entry name" value="LIGANc"/>
    <property type="match status" value="1"/>
</dbReference>
<dbReference type="EMBL" id="QCYG01000007">
    <property type="protein sequence ID" value="PVA06058.1"/>
    <property type="molecule type" value="Genomic_DNA"/>
</dbReference>
<organism evidence="15 16">
    <name type="scientific">Thalassorhabdomicrobium marinisediminis</name>
    <dbReference type="NCBI Taxonomy" id="2170577"/>
    <lineage>
        <taxon>Bacteria</taxon>
        <taxon>Pseudomonadati</taxon>
        <taxon>Pseudomonadota</taxon>
        <taxon>Alphaproteobacteria</taxon>
        <taxon>Rhodobacterales</taxon>
        <taxon>Paracoccaceae</taxon>
        <taxon>Thalassorhabdomicrobium</taxon>
    </lineage>
</organism>
<dbReference type="GO" id="GO:0046872">
    <property type="term" value="F:metal ion binding"/>
    <property type="evidence" value="ECO:0007669"/>
    <property type="project" value="UniProtKB-KW"/>
</dbReference>
<dbReference type="OrthoDB" id="9759736at2"/>
<dbReference type="PANTHER" id="PTHR23389">
    <property type="entry name" value="CHROMOSOME TRANSMISSION FIDELITY FACTOR 18"/>
    <property type="match status" value="1"/>
</dbReference>
<evidence type="ECO:0000256" key="4">
    <source>
        <dbReference type="ARBA" id="ARBA00022723"/>
    </source>
</evidence>
<feature type="binding site" evidence="12">
    <location>
        <position position="298"/>
    </location>
    <ligand>
        <name>NAD(+)</name>
        <dbReference type="ChEBI" id="CHEBI:57540"/>
    </ligand>
</feature>
<evidence type="ECO:0000256" key="5">
    <source>
        <dbReference type="ARBA" id="ARBA00022763"/>
    </source>
</evidence>
<dbReference type="GO" id="GO:0003911">
    <property type="term" value="F:DNA ligase (NAD+) activity"/>
    <property type="evidence" value="ECO:0007669"/>
    <property type="project" value="UniProtKB-UniRule"/>
</dbReference>
<dbReference type="InterPro" id="IPR013839">
    <property type="entry name" value="DNAligase_adenylation"/>
</dbReference>
<gene>
    <name evidence="12" type="primary">ligA</name>
    <name evidence="15" type="ORF">DC363_12125</name>
</gene>
<dbReference type="CDD" id="cd17748">
    <property type="entry name" value="BRCT_DNA_ligase_like"/>
    <property type="match status" value="1"/>
</dbReference>
<keyword evidence="5 12" id="KW-0227">DNA damage</keyword>
<dbReference type="PROSITE" id="PS01056">
    <property type="entry name" value="DNA_LIGASE_N2"/>
    <property type="match status" value="1"/>
</dbReference>
<dbReference type="Gene3D" id="3.40.50.10190">
    <property type="entry name" value="BRCT domain"/>
    <property type="match status" value="1"/>
</dbReference>
<protein>
    <recommendedName>
        <fullName evidence="12 13">DNA ligase</fullName>
        <ecNumber evidence="12 13">6.5.1.2</ecNumber>
    </recommendedName>
    <alternativeName>
        <fullName evidence="12">Polydeoxyribonucleotide synthase [NAD(+)]</fullName>
    </alternativeName>
</protein>
<dbReference type="InterPro" id="IPR012340">
    <property type="entry name" value="NA-bd_OB-fold"/>
</dbReference>
<comment type="caution">
    <text evidence="12">Lacks conserved residue(s) required for the propagation of feature annotation.</text>
</comment>
<dbReference type="PANTHER" id="PTHR23389:SF9">
    <property type="entry name" value="DNA LIGASE"/>
    <property type="match status" value="1"/>
</dbReference>
<name>A0A2T7FV75_9RHOB</name>
<feature type="binding site" evidence="12">
    <location>
        <position position="182"/>
    </location>
    <ligand>
        <name>NAD(+)</name>
        <dbReference type="ChEBI" id="CHEBI:57540"/>
    </ligand>
</feature>
<evidence type="ECO:0000256" key="7">
    <source>
        <dbReference type="ARBA" id="ARBA00022842"/>
    </source>
</evidence>
<keyword evidence="6 12" id="KW-0862">Zinc</keyword>
<feature type="binding site" evidence="12">
    <location>
        <position position="430"/>
    </location>
    <ligand>
        <name>Zn(2+)</name>
        <dbReference type="ChEBI" id="CHEBI:29105"/>
    </ligand>
</feature>
<dbReference type="Gene3D" id="2.40.50.140">
    <property type="entry name" value="Nucleic acid-binding proteins"/>
    <property type="match status" value="1"/>
</dbReference>
<evidence type="ECO:0000256" key="6">
    <source>
        <dbReference type="ARBA" id="ARBA00022833"/>
    </source>
</evidence>
<dbReference type="NCBIfam" id="NF005932">
    <property type="entry name" value="PRK07956.1"/>
    <property type="match status" value="1"/>
</dbReference>
<dbReference type="Gene3D" id="1.10.150.20">
    <property type="entry name" value="5' to 3' exonuclease, C-terminal subdomain"/>
    <property type="match status" value="2"/>
</dbReference>
<evidence type="ECO:0000256" key="10">
    <source>
        <dbReference type="ARBA" id="ARBA00023211"/>
    </source>
</evidence>
<feature type="binding site" evidence="12">
    <location>
        <position position="451"/>
    </location>
    <ligand>
        <name>Zn(2+)</name>
        <dbReference type="ChEBI" id="CHEBI:29105"/>
    </ligand>
</feature>
<dbReference type="PROSITE" id="PS50172">
    <property type="entry name" value="BRCT"/>
    <property type="match status" value="1"/>
</dbReference>
<feature type="domain" description="BRCT" evidence="14">
    <location>
        <begin position="626"/>
        <end position="699"/>
    </location>
</feature>
<keyword evidence="9 12" id="KW-0234">DNA repair</keyword>
<sequence>MAQDRPVDELTKTEAAQELARLSTLLAQANTAYYQKDAPDLSDADYDALKQRNARIEARFPDLKRADSPSDQVGAAPAAGFKKVQHALRMLSLANAFEDEDIVEFDRSVRKFLGLKGKLAYTAEPKIDGLSLSLRYEGGTLVRAATRGDGETGEDVTANARTIDDIPTTLPNAPEVLEVRGEVYMSHADFEALNARQAAAGDKTFANPRNAAAGSLRQLDSAITKARPLKFFAYAWGEVSAPLADTQSGAIDRLAALGFQTNPLTVVCAGPREMLAHYHRIEAQRATLGYDIDGVVYKVDDLALQARLGYRSTTPRWAIAHKFPAELAWTRLDAIDIQVGRTGALSPVARLTPVTVGGVVVSNATLHNEDYIAGRGNKGEEIRGGKDIRVGDWVQVYRAGDVIPKVADVDLAKRPADAQPYVFPTTCPKCGSDAVREEGDAVRRCTGGLICPAQAVEKLKHFVSRAAFDIDGLGAKQVEAFYHDDQLPVKEPADIFTLQARDAAALTKLANRDGWGATSAKNLFQAIEDKREIALARLIFALGIRHVGESGSNLLAQHYGTWQAFESAMTKATLNEGAVWDDLVSIDGVGDVMAASVVTTFQQEAERASIDRLVAQLTVKPARKPKSDSPVAGKTVVFTGTLEKMTRAEAKARAEALGAKVSGSVSSKTDLLVAGPGAGSKAKKAAELGIETLDEDGWLALVDGA</sequence>
<evidence type="ECO:0000256" key="1">
    <source>
        <dbReference type="ARBA" id="ARBA00004067"/>
    </source>
</evidence>
<dbReference type="Pfam" id="PF01653">
    <property type="entry name" value="DNA_ligase_aden"/>
    <property type="match status" value="1"/>
</dbReference>
<proteinExistence type="inferred from homology"/>
<dbReference type="SUPFAM" id="SSF50249">
    <property type="entry name" value="Nucleic acid-binding proteins"/>
    <property type="match status" value="1"/>
</dbReference>
<comment type="cofactor">
    <cofactor evidence="12">
        <name>Mg(2+)</name>
        <dbReference type="ChEBI" id="CHEBI:18420"/>
    </cofactor>
    <cofactor evidence="12">
        <name>Mn(2+)</name>
        <dbReference type="ChEBI" id="CHEBI:29035"/>
    </cofactor>
</comment>
<dbReference type="InterPro" id="IPR001357">
    <property type="entry name" value="BRCT_dom"/>
</dbReference>
<dbReference type="GO" id="GO:0006260">
    <property type="term" value="P:DNA replication"/>
    <property type="evidence" value="ECO:0007669"/>
    <property type="project" value="UniProtKB-KW"/>
</dbReference>
<dbReference type="Gene3D" id="3.30.470.30">
    <property type="entry name" value="DNA ligase/mRNA capping enzyme"/>
    <property type="match status" value="1"/>
</dbReference>
<dbReference type="InterPro" id="IPR004150">
    <property type="entry name" value="NAD_DNA_ligase_OB"/>
</dbReference>
<comment type="function">
    <text evidence="1 12">DNA ligase that catalyzes the formation of phosphodiester linkages between 5'-phosphoryl and 3'-hydroxyl groups in double-stranded DNA using NAD as a coenzyme and as the energy source for the reaction. It is essential for DNA replication and repair of damaged DNA.</text>
</comment>
<keyword evidence="2 12" id="KW-0436">Ligase</keyword>
<dbReference type="Gene3D" id="1.10.287.610">
    <property type="entry name" value="Helix hairpin bin"/>
    <property type="match status" value="1"/>
</dbReference>
<dbReference type="EC" id="6.5.1.2" evidence="12 13"/>
<keyword evidence="8 12" id="KW-0520">NAD</keyword>
<dbReference type="NCBIfam" id="TIGR00575">
    <property type="entry name" value="dnlj"/>
    <property type="match status" value="1"/>
</dbReference>
<dbReference type="InterPro" id="IPR010994">
    <property type="entry name" value="RuvA_2-like"/>
</dbReference>
<dbReference type="SMART" id="SM00292">
    <property type="entry name" value="BRCT"/>
    <property type="match status" value="1"/>
</dbReference>
<comment type="similarity">
    <text evidence="12">Belongs to the NAD-dependent DNA ligase family. LigA subfamily.</text>
</comment>
<keyword evidence="4 12" id="KW-0479">Metal-binding</keyword>
<dbReference type="SUPFAM" id="SSF52113">
    <property type="entry name" value="BRCT domain"/>
    <property type="match status" value="1"/>
</dbReference>
<dbReference type="SUPFAM" id="SSF47781">
    <property type="entry name" value="RuvA domain 2-like"/>
    <property type="match status" value="1"/>
</dbReference>
<feature type="binding site" evidence="12">
    <location>
        <position position="322"/>
    </location>
    <ligand>
        <name>NAD(+)</name>
        <dbReference type="ChEBI" id="CHEBI:57540"/>
    </ligand>
</feature>
<dbReference type="Pfam" id="PF00533">
    <property type="entry name" value="BRCT"/>
    <property type="match status" value="1"/>
</dbReference>
<dbReference type="SUPFAM" id="SSF56091">
    <property type="entry name" value="DNA ligase/mRNA capping enzyme, catalytic domain"/>
    <property type="match status" value="1"/>
</dbReference>
<dbReference type="Pfam" id="PF03120">
    <property type="entry name" value="OB_DNA_ligase"/>
    <property type="match status" value="1"/>
</dbReference>
<dbReference type="CDD" id="cd00114">
    <property type="entry name" value="LIGANc"/>
    <property type="match status" value="1"/>
</dbReference>
<feature type="binding site" evidence="12">
    <location>
        <begin position="92"/>
        <end position="93"/>
    </location>
    <ligand>
        <name>NAD(+)</name>
        <dbReference type="ChEBI" id="CHEBI:57540"/>
    </ligand>
</feature>
<dbReference type="Gene3D" id="6.20.10.30">
    <property type="match status" value="1"/>
</dbReference>
<keyword evidence="7 12" id="KW-0460">Magnesium</keyword>
<comment type="caution">
    <text evidence="15">The sequence shown here is derived from an EMBL/GenBank/DDBJ whole genome shotgun (WGS) entry which is preliminary data.</text>
</comment>
<dbReference type="PIRSF" id="PIRSF001604">
    <property type="entry name" value="LigA"/>
    <property type="match status" value="1"/>
</dbReference>
<keyword evidence="3 12" id="KW-0235">DNA replication</keyword>
<evidence type="ECO:0000256" key="11">
    <source>
        <dbReference type="ARBA" id="ARBA00034005"/>
    </source>
</evidence>
<feature type="binding site" evidence="12">
    <location>
        <begin position="43"/>
        <end position="47"/>
    </location>
    <ligand>
        <name>NAD(+)</name>
        <dbReference type="ChEBI" id="CHEBI:57540"/>
    </ligand>
</feature>
<dbReference type="InterPro" id="IPR036420">
    <property type="entry name" value="BRCT_dom_sf"/>
</dbReference>
<dbReference type="Pfam" id="PF12826">
    <property type="entry name" value="HHH_2"/>
    <property type="match status" value="1"/>
</dbReference>
<dbReference type="InterPro" id="IPR001679">
    <property type="entry name" value="DNA_ligase"/>
</dbReference>
<evidence type="ECO:0000259" key="14">
    <source>
        <dbReference type="PROSITE" id="PS50172"/>
    </source>
</evidence>
<dbReference type="InterPro" id="IPR004149">
    <property type="entry name" value="Znf_DNAligase_C4"/>
</dbReference>
<feature type="binding site" evidence="12">
    <location>
        <position position="427"/>
    </location>
    <ligand>
        <name>Zn(2+)</name>
        <dbReference type="ChEBI" id="CHEBI:29105"/>
    </ligand>
</feature>
<feature type="active site" description="N6-AMP-lysine intermediate" evidence="12">
    <location>
        <position position="126"/>
    </location>
</feature>
<feature type="binding site" evidence="12">
    <location>
        <position position="147"/>
    </location>
    <ligand>
        <name>NAD(+)</name>
        <dbReference type="ChEBI" id="CHEBI:57540"/>
    </ligand>
</feature>
<evidence type="ECO:0000256" key="12">
    <source>
        <dbReference type="HAMAP-Rule" id="MF_01588"/>
    </source>
</evidence>
<evidence type="ECO:0000256" key="3">
    <source>
        <dbReference type="ARBA" id="ARBA00022705"/>
    </source>
</evidence>
<dbReference type="RefSeq" id="WP_108641426.1">
    <property type="nucleotide sequence ID" value="NZ_QCYG01000007.1"/>
</dbReference>
<evidence type="ECO:0000256" key="2">
    <source>
        <dbReference type="ARBA" id="ARBA00022598"/>
    </source>
</evidence>
<dbReference type="Proteomes" id="UP000244817">
    <property type="component" value="Unassembled WGS sequence"/>
</dbReference>
<comment type="catalytic activity">
    <reaction evidence="11 12 13">
        <text>NAD(+) + (deoxyribonucleotide)n-3'-hydroxyl + 5'-phospho-(deoxyribonucleotide)m = (deoxyribonucleotide)n+m + AMP + beta-nicotinamide D-nucleotide.</text>
        <dbReference type="EC" id="6.5.1.2"/>
    </reaction>
</comment>
<dbReference type="InterPro" id="IPR041663">
    <property type="entry name" value="DisA/LigA_HHH"/>
</dbReference>
<dbReference type="InterPro" id="IPR018239">
    <property type="entry name" value="DNA_ligase_AS"/>
</dbReference>
<dbReference type="HAMAP" id="MF_01588">
    <property type="entry name" value="DNA_ligase_A"/>
    <property type="match status" value="1"/>
</dbReference>
<evidence type="ECO:0000256" key="9">
    <source>
        <dbReference type="ARBA" id="ARBA00023204"/>
    </source>
</evidence>
<dbReference type="AlphaFoldDB" id="A0A2T7FV75"/>
<keyword evidence="10 12" id="KW-0464">Manganese</keyword>
<dbReference type="PROSITE" id="PS01055">
    <property type="entry name" value="DNA_LIGASE_N1"/>
    <property type="match status" value="1"/>
</dbReference>
<accession>A0A2T7FV75</accession>
<evidence type="ECO:0000256" key="8">
    <source>
        <dbReference type="ARBA" id="ARBA00023027"/>
    </source>
</evidence>
<reference evidence="15 16" key="1">
    <citation type="submission" date="2018-04" db="EMBL/GenBank/DDBJ databases">
        <title>Pelagivirga bohaiensis gen. nov., sp. nov., a bacterium isolated from the Bohai Sea.</title>
        <authorList>
            <person name="Ji X."/>
        </authorList>
    </citation>
    <scope>NUCLEOTIDE SEQUENCE [LARGE SCALE GENOMIC DNA]</scope>
    <source>
        <strain evidence="15 16">BH-SD16</strain>
    </source>
</reference>